<protein>
    <submittedName>
        <fullName evidence="2">SET domain-containing protein</fullName>
    </submittedName>
</protein>
<dbReference type="OrthoDB" id="341421at2759"/>
<organism evidence="2 3">
    <name type="scientific">Patellaria atrata CBS 101060</name>
    <dbReference type="NCBI Taxonomy" id="1346257"/>
    <lineage>
        <taxon>Eukaryota</taxon>
        <taxon>Fungi</taxon>
        <taxon>Dikarya</taxon>
        <taxon>Ascomycota</taxon>
        <taxon>Pezizomycotina</taxon>
        <taxon>Dothideomycetes</taxon>
        <taxon>Dothideomycetes incertae sedis</taxon>
        <taxon>Patellariales</taxon>
        <taxon>Patellariaceae</taxon>
        <taxon>Patellaria</taxon>
    </lineage>
</organism>
<proteinExistence type="predicted"/>
<name>A0A9P4VS06_9PEZI</name>
<dbReference type="EMBL" id="MU006091">
    <property type="protein sequence ID" value="KAF2841543.1"/>
    <property type="molecule type" value="Genomic_DNA"/>
</dbReference>
<evidence type="ECO:0000259" key="1">
    <source>
        <dbReference type="PROSITE" id="PS50280"/>
    </source>
</evidence>
<dbReference type="FunFam" id="3.90.1410.10:FF:000007">
    <property type="entry name" value="Ribosomal lysine N-methyltransferase 4"/>
    <property type="match status" value="1"/>
</dbReference>
<feature type="domain" description="SET" evidence="1">
    <location>
        <begin position="26"/>
        <end position="264"/>
    </location>
</feature>
<accession>A0A9P4VS06</accession>
<dbReference type="PANTHER" id="PTHR13271">
    <property type="entry name" value="UNCHARACTERIZED PUTATIVE METHYLTRANSFERASE"/>
    <property type="match status" value="1"/>
</dbReference>
<reference evidence="2" key="1">
    <citation type="journal article" date="2020" name="Stud. Mycol.">
        <title>101 Dothideomycetes genomes: a test case for predicting lifestyles and emergence of pathogens.</title>
        <authorList>
            <person name="Haridas S."/>
            <person name="Albert R."/>
            <person name="Binder M."/>
            <person name="Bloem J."/>
            <person name="Labutti K."/>
            <person name="Salamov A."/>
            <person name="Andreopoulos B."/>
            <person name="Baker S."/>
            <person name="Barry K."/>
            <person name="Bills G."/>
            <person name="Bluhm B."/>
            <person name="Cannon C."/>
            <person name="Castanera R."/>
            <person name="Culley D."/>
            <person name="Daum C."/>
            <person name="Ezra D."/>
            <person name="Gonzalez J."/>
            <person name="Henrissat B."/>
            <person name="Kuo A."/>
            <person name="Liang C."/>
            <person name="Lipzen A."/>
            <person name="Lutzoni F."/>
            <person name="Magnuson J."/>
            <person name="Mondo S."/>
            <person name="Nolan M."/>
            <person name="Ohm R."/>
            <person name="Pangilinan J."/>
            <person name="Park H.-J."/>
            <person name="Ramirez L."/>
            <person name="Alfaro M."/>
            <person name="Sun H."/>
            <person name="Tritt A."/>
            <person name="Yoshinaga Y."/>
            <person name="Zwiers L.-H."/>
            <person name="Turgeon B."/>
            <person name="Goodwin S."/>
            <person name="Spatafora J."/>
            <person name="Crous P."/>
            <person name="Grigoriev I."/>
        </authorList>
    </citation>
    <scope>NUCLEOTIDE SEQUENCE</scope>
    <source>
        <strain evidence="2">CBS 101060</strain>
    </source>
</reference>
<comment type="caution">
    <text evidence="2">The sequence shown here is derived from an EMBL/GenBank/DDBJ whole genome shotgun (WGS) entry which is preliminary data.</text>
</comment>
<evidence type="ECO:0000313" key="3">
    <source>
        <dbReference type="Proteomes" id="UP000799429"/>
    </source>
</evidence>
<sequence length="321" mass="35883">MDNDDFSGLSEAFLSWLSNSSATISPKIAIHDLRSRSAGRGVVAVQGIAEDELLFSVPRGIVLSVANSDLSKTHPEILKELTDPWLSLILVLIYEYLRGDASPWKPYFDVLPPDFHTLMFWTTNELSELQASAVIDKIGKERADITLKENVVSLIRKNADMFFPPGSNQLSDAKLLSLAHRMGSTIMAYAFDIGSDETSKEVDEEGYASEDEDEALPKGMVPMADMLNADADRNNARLFYETNSLTMKALKPIPTGEEIFNDYGPLPRSDLLRRYGYITPNYAKHDVVEVSAELVLDVIKTLNPLQEQEIDLRVRTRELKP</sequence>
<dbReference type="PROSITE" id="PS50280">
    <property type="entry name" value="SET"/>
    <property type="match status" value="1"/>
</dbReference>
<dbReference type="Gene3D" id="3.90.1410.10">
    <property type="entry name" value="set domain protein methyltransferase, domain 1"/>
    <property type="match status" value="1"/>
</dbReference>
<dbReference type="InterPro" id="IPR050600">
    <property type="entry name" value="SETD3_SETD6_MTase"/>
</dbReference>
<dbReference type="PANTHER" id="PTHR13271:SF34">
    <property type="entry name" value="N-LYSINE METHYLTRANSFERASE SETD6"/>
    <property type="match status" value="1"/>
</dbReference>
<dbReference type="Proteomes" id="UP000799429">
    <property type="component" value="Unassembled WGS sequence"/>
</dbReference>
<dbReference type="InterPro" id="IPR046341">
    <property type="entry name" value="SET_dom_sf"/>
</dbReference>
<keyword evidence="3" id="KW-1185">Reference proteome</keyword>
<dbReference type="SUPFAM" id="SSF82199">
    <property type="entry name" value="SET domain"/>
    <property type="match status" value="1"/>
</dbReference>
<dbReference type="AlphaFoldDB" id="A0A9P4VS06"/>
<dbReference type="InterPro" id="IPR001214">
    <property type="entry name" value="SET_dom"/>
</dbReference>
<dbReference type="Pfam" id="PF00856">
    <property type="entry name" value="SET"/>
    <property type="match status" value="1"/>
</dbReference>
<dbReference type="GO" id="GO:0016279">
    <property type="term" value="F:protein-lysine N-methyltransferase activity"/>
    <property type="evidence" value="ECO:0007669"/>
    <property type="project" value="TreeGrafter"/>
</dbReference>
<gene>
    <name evidence="2" type="ORF">M501DRAFT_1000799</name>
</gene>
<evidence type="ECO:0000313" key="2">
    <source>
        <dbReference type="EMBL" id="KAF2841543.1"/>
    </source>
</evidence>
<dbReference type="GO" id="GO:0005634">
    <property type="term" value="C:nucleus"/>
    <property type="evidence" value="ECO:0007669"/>
    <property type="project" value="TreeGrafter"/>
</dbReference>